<dbReference type="Pfam" id="PF10328">
    <property type="entry name" value="7TM_GPCR_Srx"/>
    <property type="match status" value="1"/>
</dbReference>
<sequence length="297" mass="33702">MLLHHLVTCVLFLVSLLGFIVNAFFFLKLTALQKTLNSFQKLCFVKGISNALICASIILWAVPLSAFSAKTENVWRSWNIGISELTASGGYIFGPLCQILMAANRVIVLYCPLFRMRMERVPSTNISIFVCVLVSLYCSIAGMQGPCVLIYHPETLAWSPELSTCIDSMDGLQLATIIILTFIAILFNVLAVFKLIYDKVSGITDTQKSRRRKRWLAMFIQNVIQDALHVIDMINYSVLDKLVEGEGFHFIFMSLSFALIYVLDGIVMLRFHVYTQQRAVERKNWMFVVAQFSPRQT</sequence>
<evidence type="ECO:0000313" key="4">
    <source>
        <dbReference type="Proteomes" id="UP000008068"/>
    </source>
</evidence>
<keyword evidence="4" id="KW-1185">Reference proteome</keyword>
<dbReference type="FunCoup" id="G0MRQ4">
    <property type="interactions" value="2"/>
</dbReference>
<dbReference type="eggNOG" id="ENOG502R9E5">
    <property type="taxonomic scope" value="Eukaryota"/>
</dbReference>
<keyword evidence="1" id="KW-0472">Membrane</keyword>
<dbReference type="OMA" id="ETWFQFI"/>
<feature type="transmembrane region" description="Helical" evidence="1">
    <location>
        <begin position="171"/>
        <end position="196"/>
    </location>
</feature>
<feature type="transmembrane region" description="Helical" evidence="1">
    <location>
        <begin position="126"/>
        <end position="151"/>
    </location>
</feature>
<organism evidence="4">
    <name type="scientific">Caenorhabditis brenneri</name>
    <name type="common">Nematode worm</name>
    <dbReference type="NCBI Taxonomy" id="135651"/>
    <lineage>
        <taxon>Eukaryota</taxon>
        <taxon>Metazoa</taxon>
        <taxon>Ecdysozoa</taxon>
        <taxon>Nematoda</taxon>
        <taxon>Chromadorea</taxon>
        <taxon>Rhabditida</taxon>
        <taxon>Rhabditina</taxon>
        <taxon>Rhabditomorpha</taxon>
        <taxon>Rhabditoidea</taxon>
        <taxon>Rhabditidae</taxon>
        <taxon>Peloderinae</taxon>
        <taxon>Caenorhabditis</taxon>
    </lineage>
</organism>
<accession>G0MRQ4</accession>
<dbReference type="Proteomes" id="UP000008068">
    <property type="component" value="Unassembled WGS sequence"/>
</dbReference>
<proteinExistence type="predicted"/>
<feature type="transmembrane region" description="Helical" evidence="1">
    <location>
        <begin position="48"/>
        <end position="69"/>
    </location>
</feature>
<gene>
    <name evidence="3" type="primary">Cbn-srx-133</name>
    <name evidence="3" type="ORF">CAEBREN_00421</name>
</gene>
<name>G0MRQ4_CAEBE</name>
<feature type="transmembrane region" description="Helical" evidence="1">
    <location>
        <begin position="250"/>
        <end position="273"/>
    </location>
</feature>
<keyword evidence="1" id="KW-0812">Transmembrane</keyword>
<evidence type="ECO:0000259" key="2">
    <source>
        <dbReference type="Pfam" id="PF10328"/>
    </source>
</evidence>
<feature type="transmembrane region" description="Helical" evidence="1">
    <location>
        <begin position="216"/>
        <end position="238"/>
    </location>
</feature>
<protein>
    <submittedName>
        <fullName evidence="3">CBN-SRX-133 protein</fullName>
    </submittedName>
</protein>
<evidence type="ECO:0000313" key="3">
    <source>
        <dbReference type="EMBL" id="EGT42613.1"/>
    </source>
</evidence>
<dbReference type="HOGENOM" id="CLU_070417_0_0_1"/>
<dbReference type="PANTHER" id="PTHR46611">
    <property type="entry name" value="SERPENTINE RECEPTOR, CLASS X-RELATED"/>
    <property type="match status" value="1"/>
</dbReference>
<feature type="domain" description="7TM GPCR serpentine receptor class x (Srx)" evidence="2">
    <location>
        <begin position="12"/>
        <end position="272"/>
    </location>
</feature>
<dbReference type="AlphaFoldDB" id="G0MRQ4"/>
<dbReference type="PANTHER" id="PTHR46611:SF3">
    <property type="entry name" value="7TM GPCR SERPENTINE RECEPTOR CLASS X (SRX) DOMAIN-CONTAINING PROTEIN"/>
    <property type="match status" value="1"/>
</dbReference>
<dbReference type="OrthoDB" id="5837543at2759"/>
<feature type="transmembrane region" description="Helical" evidence="1">
    <location>
        <begin position="89"/>
        <end position="114"/>
    </location>
</feature>
<dbReference type="InterPro" id="IPR019430">
    <property type="entry name" value="7TM_GPCR_serpentine_rcpt_Srx"/>
</dbReference>
<feature type="transmembrane region" description="Helical" evidence="1">
    <location>
        <begin position="6"/>
        <end position="27"/>
    </location>
</feature>
<keyword evidence="1" id="KW-1133">Transmembrane helix</keyword>
<evidence type="ECO:0000256" key="1">
    <source>
        <dbReference type="SAM" id="Phobius"/>
    </source>
</evidence>
<dbReference type="InParanoid" id="G0MRQ4"/>
<reference evidence="4" key="1">
    <citation type="submission" date="2011-07" db="EMBL/GenBank/DDBJ databases">
        <authorList>
            <consortium name="Caenorhabditis brenneri Sequencing and Analysis Consortium"/>
            <person name="Wilson R.K."/>
        </authorList>
    </citation>
    <scope>NUCLEOTIDE SEQUENCE [LARGE SCALE GENOMIC DNA]</scope>
    <source>
        <strain evidence="4">PB2801</strain>
    </source>
</reference>
<dbReference type="EMBL" id="GL379809">
    <property type="protein sequence ID" value="EGT42613.1"/>
    <property type="molecule type" value="Genomic_DNA"/>
</dbReference>